<accession>A0A7W4VUS8</accession>
<keyword evidence="4" id="KW-1185">Reference proteome</keyword>
<evidence type="ECO:0000256" key="2">
    <source>
        <dbReference type="SAM" id="SignalP"/>
    </source>
</evidence>
<organism evidence="3 4">
    <name type="scientific">Nocardioides soli</name>
    <dbReference type="NCBI Taxonomy" id="1036020"/>
    <lineage>
        <taxon>Bacteria</taxon>
        <taxon>Bacillati</taxon>
        <taxon>Actinomycetota</taxon>
        <taxon>Actinomycetes</taxon>
        <taxon>Propionibacteriales</taxon>
        <taxon>Nocardioidaceae</taxon>
        <taxon>Nocardioides</taxon>
    </lineage>
</organism>
<dbReference type="PANTHER" id="PTHR24637">
    <property type="entry name" value="COLLAGEN"/>
    <property type="match status" value="1"/>
</dbReference>
<dbReference type="InterPro" id="IPR008160">
    <property type="entry name" value="Collagen"/>
</dbReference>
<evidence type="ECO:0000256" key="1">
    <source>
        <dbReference type="SAM" id="MobiDB-lite"/>
    </source>
</evidence>
<reference evidence="3 4" key="1">
    <citation type="submission" date="2020-08" db="EMBL/GenBank/DDBJ databases">
        <title>Sequencing the genomes of 1000 actinobacteria strains.</title>
        <authorList>
            <person name="Klenk H.-P."/>
        </authorList>
    </citation>
    <scope>NUCLEOTIDE SEQUENCE [LARGE SCALE GENOMIC DNA]</scope>
    <source>
        <strain evidence="3 4">DSM 105498</strain>
    </source>
</reference>
<feature type="compositionally biased region" description="Low complexity" evidence="1">
    <location>
        <begin position="93"/>
        <end position="162"/>
    </location>
</feature>
<evidence type="ECO:0000313" key="3">
    <source>
        <dbReference type="EMBL" id="MBB3041908.1"/>
    </source>
</evidence>
<dbReference type="Proteomes" id="UP000589626">
    <property type="component" value="Unassembled WGS sequence"/>
</dbReference>
<proteinExistence type="predicted"/>
<dbReference type="Pfam" id="PF01391">
    <property type="entry name" value="Collagen"/>
    <property type="match status" value="1"/>
</dbReference>
<protein>
    <recommendedName>
        <fullName evidence="5">Collagen-like protein</fullName>
    </recommendedName>
</protein>
<evidence type="ECO:0008006" key="5">
    <source>
        <dbReference type="Google" id="ProtNLM"/>
    </source>
</evidence>
<dbReference type="InterPro" id="IPR006311">
    <property type="entry name" value="TAT_signal"/>
</dbReference>
<name>A0A7W4VUS8_9ACTN</name>
<sequence length="302" mass="29576">MTSTRRRIVPALSLASLALTTVIGTAGAAEAAPKRIISACYNVDTGRIRVVESIADCRPAESHIRWKRGGKNAQQGARGPKGVAGPMGPMGPAGPQGATGATGTPGAAGAPGAPGAIGPVGATGPAGATGATGPAGDTGAAGATGATGPAGDTGATGATGPAGTAQPSYGYARAANGTNLSPGGANTVSFGMYTNAGDVSVESDHIAVTSGVYQVTLSLRSESTNTAIWWVDTSSDYTAWMGSQLSFPAAASPSAAVTSSVTFVANVVTEGIFRPRYVSGSQANFRDIQLTVVKLGDIPTPG</sequence>
<keyword evidence="2" id="KW-0732">Signal</keyword>
<dbReference type="AlphaFoldDB" id="A0A7W4VUS8"/>
<dbReference type="PANTHER" id="PTHR24637:SF421">
    <property type="entry name" value="CUTICLE COLLAGEN DPY-2"/>
    <property type="match status" value="1"/>
</dbReference>
<dbReference type="EMBL" id="JACHWR010000001">
    <property type="protein sequence ID" value="MBB3041908.1"/>
    <property type="molecule type" value="Genomic_DNA"/>
</dbReference>
<dbReference type="PROSITE" id="PS51318">
    <property type="entry name" value="TAT"/>
    <property type="match status" value="1"/>
</dbReference>
<comment type="caution">
    <text evidence="3">The sequence shown here is derived from an EMBL/GenBank/DDBJ whole genome shotgun (WGS) entry which is preliminary data.</text>
</comment>
<evidence type="ECO:0000313" key="4">
    <source>
        <dbReference type="Proteomes" id="UP000589626"/>
    </source>
</evidence>
<feature type="chain" id="PRO_5039717636" description="Collagen-like protein" evidence="2">
    <location>
        <begin position="32"/>
        <end position="302"/>
    </location>
</feature>
<feature type="signal peptide" evidence="2">
    <location>
        <begin position="1"/>
        <end position="31"/>
    </location>
</feature>
<gene>
    <name evidence="3" type="ORF">FHU40_001709</name>
</gene>
<feature type="region of interest" description="Disordered" evidence="1">
    <location>
        <begin position="65"/>
        <end position="162"/>
    </location>
</feature>